<evidence type="ECO:0000256" key="5">
    <source>
        <dbReference type="ARBA" id="ARBA00023136"/>
    </source>
</evidence>
<keyword evidence="9" id="KW-1185">Reference proteome</keyword>
<feature type="transmembrane region" description="Helical" evidence="7">
    <location>
        <begin position="94"/>
        <end position="115"/>
    </location>
</feature>
<proteinExistence type="inferred from homology"/>
<name>A0A9Q8V8T0_9HYPO</name>
<feature type="transmembrane region" description="Helical" evidence="7">
    <location>
        <begin position="59"/>
        <end position="82"/>
    </location>
</feature>
<feature type="compositionally biased region" description="Polar residues" evidence="6">
    <location>
        <begin position="1"/>
        <end position="17"/>
    </location>
</feature>
<dbReference type="GO" id="GO:0015123">
    <property type="term" value="F:acetate transmembrane transporter activity"/>
    <property type="evidence" value="ECO:0007669"/>
    <property type="project" value="TreeGrafter"/>
</dbReference>
<dbReference type="EMBL" id="CP086356">
    <property type="protein sequence ID" value="UNI17465.1"/>
    <property type="molecule type" value="Genomic_DNA"/>
</dbReference>
<evidence type="ECO:0000313" key="8">
    <source>
        <dbReference type="EMBL" id="UNI17465.1"/>
    </source>
</evidence>
<reference evidence="8" key="1">
    <citation type="submission" date="2021-11" db="EMBL/GenBank/DDBJ databases">
        <title>Purpureocillium_takamizusanense_genome.</title>
        <authorList>
            <person name="Nguyen N.-H."/>
        </authorList>
    </citation>
    <scope>NUCLEOTIDE SEQUENCE</scope>
    <source>
        <strain evidence="8">PT3</strain>
    </source>
</reference>
<dbReference type="NCBIfam" id="NF038013">
    <property type="entry name" value="AceTr_1"/>
    <property type="match status" value="1"/>
</dbReference>
<sequence length="272" mass="28811">MASTTVPAATTDQQAYQNGHAPQEHDHASHHAPGVRPRQATVSQVYDPQFFSIANPGPLGLISFALTTFVLGLYQCGAGLPGSNPFGSVGPDQAVFGLAIFFGGAAQSIAGIMQFRVGNTFGTTVHCSYGAFWLAFAMFLVPSLGIKDAYAGNERAYTFALGIFLILWCFLTLIFFIAALRTNIAILVVLGFLTLSFFFLSIAQFIATSHPTNAVRVNRAGGAFAVFSALAAFYAGSSGLMTPATTWVRFPLGEFDHKPAAVSANDKAAHQA</sequence>
<evidence type="ECO:0000256" key="4">
    <source>
        <dbReference type="ARBA" id="ARBA00022989"/>
    </source>
</evidence>
<feature type="transmembrane region" description="Helical" evidence="7">
    <location>
        <begin position="156"/>
        <end position="178"/>
    </location>
</feature>
<evidence type="ECO:0000256" key="2">
    <source>
        <dbReference type="ARBA" id="ARBA00005587"/>
    </source>
</evidence>
<evidence type="ECO:0000256" key="6">
    <source>
        <dbReference type="SAM" id="MobiDB-lite"/>
    </source>
</evidence>
<feature type="transmembrane region" description="Helical" evidence="7">
    <location>
        <begin position="220"/>
        <end position="241"/>
    </location>
</feature>
<keyword evidence="3 7" id="KW-0812">Transmembrane</keyword>
<comment type="subcellular location">
    <subcellularLocation>
        <location evidence="1">Membrane</location>
        <topology evidence="1">Multi-pass membrane protein</topology>
    </subcellularLocation>
</comment>
<dbReference type="KEGG" id="ptkz:JDV02_003806"/>
<feature type="transmembrane region" description="Helical" evidence="7">
    <location>
        <begin position="121"/>
        <end position="144"/>
    </location>
</feature>
<dbReference type="InterPro" id="IPR051633">
    <property type="entry name" value="AceTr"/>
</dbReference>
<accession>A0A9Q8V8T0</accession>
<dbReference type="GO" id="GO:0005886">
    <property type="term" value="C:plasma membrane"/>
    <property type="evidence" value="ECO:0007669"/>
    <property type="project" value="TreeGrafter"/>
</dbReference>
<dbReference type="OrthoDB" id="3648309at2759"/>
<dbReference type="GeneID" id="72065762"/>
<keyword evidence="4 7" id="KW-1133">Transmembrane helix</keyword>
<dbReference type="RefSeq" id="XP_047840946.1">
    <property type="nucleotide sequence ID" value="XM_047984971.1"/>
</dbReference>
<evidence type="ECO:0000256" key="3">
    <source>
        <dbReference type="ARBA" id="ARBA00022692"/>
    </source>
</evidence>
<feature type="transmembrane region" description="Helical" evidence="7">
    <location>
        <begin position="184"/>
        <end position="208"/>
    </location>
</feature>
<gene>
    <name evidence="8" type="ORF">JDV02_003806</name>
</gene>
<dbReference type="Pfam" id="PF01184">
    <property type="entry name" value="Gpr1_Fun34_YaaH"/>
    <property type="match status" value="1"/>
</dbReference>
<dbReference type="PANTHER" id="PTHR31123">
    <property type="entry name" value="ACCUMULATION OF DYADS PROTEIN 2-RELATED"/>
    <property type="match status" value="1"/>
</dbReference>
<evidence type="ECO:0000256" key="1">
    <source>
        <dbReference type="ARBA" id="ARBA00004141"/>
    </source>
</evidence>
<dbReference type="Proteomes" id="UP000829364">
    <property type="component" value="Chromosome 3"/>
</dbReference>
<feature type="region of interest" description="Disordered" evidence="6">
    <location>
        <begin position="1"/>
        <end position="37"/>
    </location>
</feature>
<organism evidence="8 9">
    <name type="scientific">Purpureocillium takamizusanense</name>
    <dbReference type="NCBI Taxonomy" id="2060973"/>
    <lineage>
        <taxon>Eukaryota</taxon>
        <taxon>Fungi</taxon>
        <taxon>Dikarya</taxon>
        <taxon>Ascomycota</taxon>
        <taxon>Pezizomycotina</taxon>
        <taxon>Sordariomycetes</taxon>
        <taxon>Hypocreomycetidae</taxon>
        <taxon>Hypocreales</taxon>
        <taxon>Ophiocordycipitaceae</taxon>
        <taxon>Purpureocillium</taxon>
    </lineage>
</organism>
<comment type="similarity">
    <text evidence="2">Belongs to the acetate uptake transporter (AceTr) (TC 2.A.96) family.</text>
</comment>
<dbReference type="PANTHER" id="PTHR31123:SF1">
    <property type="entry name" value="ACCUMULATION OF DYADS PROTEIN 2-RELATED"/>
    <property type="match status" value="1"/>
</dbReference>
<evidence type="ECO:0000313" key="9">
    <source>
        <dbReference type="Proteomes" id="UP000829364"/>
    </source>
</evidence>
<keyword evidence="5 7" id="KW-0472">Membrane</keyword>
<dbReference type="AlphaFoldDB" id="A0A9Q8V8T0"/>
<evidence type="ECO:0000256" key="7">
    <source>
        <dbReference type="SAM" id="Phobius"/>
    </source>
</evidence>
<evidence type="ECO:0008006" key="10">
    <source>
        <dbReference type="Google" id="ProtNLM"/>
    </source>
</evidence>
<protein>
    <recommendedName>
        <fullName evidence="10">Gpr1 family protein</fullName>
    </recommendedName>
</protein>
<dbReference type="InterPro" id="IPR000791">
    <property type="entry name" value="Gpr1/Fun34/SatP-like"/>
</dbReference>